<feature type="domain" description="Auxiliary Activity family 9 catalytic" evidence="18">
    <location>
        <begin position="20"/>
        <end position="279"/>
    </location>
</feature>
<evidence type="ECO:0000256" key="13">
    <source>
        <dbReference type="ARBA" id="ARBA00044502"/>
    </source>
</evidence>
<evidence type="ECO:0000256" key="12">
    <source>
        <dbReference type="ARBA" id="ARBA00023326"/>
    </source>
</evidence>
<dbReference type="Proteomes" id="UP000518752">
    <property type="component" value="Unassembled WGS sequence"/>
</dbReference>
<reference evidence="19 20" key="1">
    <citation type="journal article" date="2020" name="ISME J.">
        <title>Uncovering the hidden diversity of litter-decomposition mechanisms in mushroom-forming fungi.</title>
        <authorList>
            <person name="Floudas D."/>
            <person name="Bentzer J."/>
            <person name="Ahren D."/>
            <person name="Johansson T."/>
            <person name="Persson P."/>
            <person name="Tunlid A."/>
        </authorList>
    </citation>
    <scope>NUCLEOTIDE SEQUENCE [LARGE SCALE GENOMIC DNA]</scope>
    <source>
        <strain evidence="19 20">CBS 406.79</strain>
    </source>
</reference>
<evidence type="ECO:0000256" key="16">
    <source>
        <dbReference type="SAM" id="MobiDB-lite"/>
    </source>
</evidence>
<evidence type="ECO:0000256" key="15">
    <source>
        <dbReference type="ARBA" id="ARBA00047174"/>
    </source>
</evidence>
<dbReference type="Pfam" id="PF03443">
    <property type="entry name" value="AA9"/>
    <property type="match status" value="1"/>
</dbReference>
<evidence type="ECO:0000256" key="4">
    <source>
        <dbReference type="ARBA" id="ARBA00022723"/>
    </source>
</evidence>
<evidence type="ECO:0000256" key="1">
    <source>
        <dbReference type="ARBA" id="ARBA00001973"/>
    </source>
</evidence>
<keyword evidence="12" id="KW-0624">Polysaccharide degradation</keyword>
<feature type="compositionally biased region" description="Basic residues" evidence="16">
    <location>
        <begin position="388"/>
        <end position="400"/>
    </location>
</feature>
<dbReference type="GO" id="GO:0005576">
    <property type="term" value="C:extracellular region"/>
    <property type="evidence" value="ECO:0007669"/>
    <property type="project" value="UniProtKB-SubCell"/>
</dbReference>
<keyword evidence="3" id="KW-0964">Secreted</keyword>
<keyword evidence="4" id="KW-0479">Metal-binding</keyword>
<evidence type="ECO:0000259" key="18">
    <source>
        <dbReference type="Pfam" id="PF03443"/>
    </source>
</evidence>
<dbReference type="GO" id="GO:0030245">
    <property type="term" value="P:cellulose catabolic process"/>
    <property type="evidence" value="ECO:0007669"/>
    <property type="project" value="UniProtKB-KW"/>
</dbReference>
<organism evidence="19 20">
    <name type="scientific">Collybiopsis confluens</name>
    <dbReference type="NCBI Taxonomy" id="2823264"/>
    <lineage>
        <taxon>Eukaryota</taxon>
        <taxon>Fungi</taxon>
        <taxon>Dikarya</taxon>
        <taxon>Basidiomycota</taxon>
        <taxon>Agaricomycotina</taxon>
        <taxon>Agaricomycetes</taxon>
        <taxon>Agaricomycetidae</taxon>
        <taxon>Agaricales</taxon>
        <taxon>Marasmiineae</taxon>
        <taxon>Omphalotaceae</taxon>
        <taxon>Collybiopsis</taxon>
    </lineage>
</organism>
<dbReference type="Gene3D" id="2.70.50.70">
    <property type="match status" value="1"/>
</dbReference>
<keyword evidence="20" id="KW-1185">Reference proteome</keyword>
<evidence type="ECO:0000256" key="7">
    <source>
        <dbReference type="ARBA" id="ARBA00023002"/>
    </source>
</evidence>
<evidence type="ECO:0000256" key="14">
    <source>
        <dbReference type="ARBA" id="ARBA00045077"/>
    </source>
</evidence>
<dbReference type="GO" id="GO:0046872">
    <property type="term" value="F:metal ion binding"/>
    <property type="evidence" value="ECO:0007669"/>
    <property type="project" value="UniProtKB-KW"/>
</dbReference>
<feature type="chain" id="PRO_5034503119" description="lytic cellulose monooxygenase (C4-dehydrogenating)" evidence="17">
    <location>
        <begin position="20"/>
        <end position="400"/>
    </location>
</feature>
<evidence type="ECO:0000256" key="3">
    <source>
        <dbReference type="ARBA" id="ARBA00022525"/>
    </source>
</evidence>
<name>A0A8H5CMM5_9AGAR</name>
<keyword evidence="7" id="KW-0560">Oxidoreductase</keyword>
<sequence>MFHLCLAFSAVALLPLVSAHGQIKGVLANGVYNNGPNIYYSGDAKNAETAVRVMYKASGPAYNLPTDFSDDSKMACEGASGAPKTIQATAGSDVRIDWVGATSELLNKPGTGNVDWASGEFPWVHAMGTVATYIAPCSNGDCTTFDASQASWVKLQMDGLDMSQSISSNLRSTMAGKPEPYTPSGAGLWGMAKFVEDGSQATVTIPAGLKNGQYLVRHELMAVHNPLKSGDSTSGPQVYNGCIQFEVIGGGNVELPEGTKAGSLYAPNGDFAKYNVYSNNGAGFTNPGPAVWDQVSSGASSSSGSGSSDSGSSSTSADGSSESASPASPTTTSDASASTSAYAYPSSSESAAAAQNTSSSSSSGTCKQRKRSASSKRRPSALRMTTRNIKKAVHARRHSH</sequence>
<evidence type="ECO:0000256" key="2">
    <source>
        <dbReference type="ARBA" id="ARBA00004613"/>
    </source>
</evidence>
<keyword evidence="10" id="KW-1015">Disulfide bond</keyword>
<dbReference type="InterPro" id="IPR005103">
    <property type="entry name" value="AA9_LPMO"/>
</dbReference>
<comment type="catalytic activity">
    <reaction evidence="14">
        <text>[(1-&gt;4)-beta-D-glucosyl]n+m + reduced acceptor + O2 = 4-dehydro-beta-D-glucosyl-[(1-&gt;4)-beta-D-glucosyl]n-1 + [(1-&gt;4)-beta-D-glucosyl]m + acceptor + H2O.</text>
        <dbReference type="EC" id="1.14.99.56"/>
    </reaction>
</comment>
<evidence type="ECO:0000256" key="11">
    <source>
        <dbReference type="ARBA" id="ARBA00023277"/>
    </source>
</evidence>
<evidence type="ECO:0000313" key="19">
    <source>
        <dbReference type="EMBL" id="KAF5343681.1"/>
    </source>
</evidence>
<keyword evidence="5 17" id="KW-0732">Signal</keyword>
<dbReference type="AlphaFoldDB" id="A0A8H5CMM5"/>
<gene>
    <name evidence="19" type="ORF">D9757_014527</name>
</gene>
<feature type="region of interest" description="Disordered" evidence="16">
    <location>
        <begin position="294"/>
        <end position="400"/>
    </location>
</feature>
<dbReference type="InterPro" id="IPR049892">
    <property type="entry name" value="AA9"/>
</dbReference>
<evidence type="ECO:0000256" key="8">
    <source>
        <dbReference type="ARBA" id="ARBA00023008"/>
    </source>
</evidence>
<feature type="compositionally biased region" description="Low complexity" evidence="16">
    <location>
        <begin position="296"/>
        <end position="364"/>
    </location>
</feature>
<dbReference type="GO" id="GO:0004497">
    <property type="term" value="F:monooxygenase activity"/>
    <property type="evidence" value="ECO:0007669"/>
    <property type="project" value="UniProtKB-KW"/>
</dbReference>
<comment type="similarity">
    <text evidence="13">Belongs to the polysaccharide monooxygenase AA9 family.</text>
</comment>
<accession>A0A8H5CMM5</accession>
<evidence type="ECO:0000256" key="5">
    <source>
        <dbReference type="ARBA" id="ARBA00022729"/>
    </source>
</evidence>
<keyword evidence="6" id="KW-0136">Cellulose degradation</keyword>
<keyword evidence="8" id="KW-0186">Copper</keyword>
<evidence type="ECO:0000313" key="20">
    <source>
        <dbReference type="Proteomes" id="UP000518752"/>
    </source>
</evidence>
<evidence type="ECO:0000256" key="17">
    <source>
        <dbReference type="SAM" id="SignalP"/>
    </source>
</evidence>
<dbReference type="PANTHER" id="PTHR33353">
    <property type="entry name" value="PUTATIVE (AFU_ORTHOLOGUE AFUA_1G12560)-RELATED"/>
    <property type="match status" value="1"/>
</dbReference>
<evidence type="ECO:0000256" key="9">
    <source>
        <dbReference type="ARBA" id="ARBA00023033"/>
    </source>
</evidence>
<dbReference type="PANTHER" id="PTHR33353:SF10">
    <property type="entry name" value="ENDO-BETA-1,4-GLUCANASE D"/>
    <property type="match status" value="1"/>
</dbReference>
<protein>
    <recommendedName>
        <fullName evidence="15">lytic cellulose monooxygenase (C4-dehydrogenating)</fullName>
        <ecNumber evidence="15">1.14.99.56</ecNumber>
    </recommendedName>
</protein>
<evidence type="ECO:0000256" key="10">
    <source>
        <dbReference type="ARBA" id="ARBA00023157"/>
    </source>
</evidence>
<dbReference type="OrthoDB" id="4849160at2759"/>
<dbReference type="EC" id="1.14.99.56" evidence="15"/>
<comment type="subcellular location">
    <subcellularLocation>
        <location evidence="2">Secreted</location>
    </subcellularLocation>
</comment>
<dbReference type="EMBL" id="JAACJN010000441">
    <property type="protein sequence ID" value="KAF5343681.1"/>
    <property type="molecule type" value="Genomic_DNA"/>
</dbReference>
<feature type="compositionally biased region" description="Basic residues" evidence="16">
    <location>
        <begin position="367"/>
        <end position="380"/>
    </location>
</feature>
<comment type="caution">
    <text evidence="19">The sequence shown here is derived from an EMBL/GenBank/DDBJ whole genome shotgun (WGS) entry which is preliminary data.</text>
</comment>
<feature type="signal peptide" evidence="17">
    <location>
        <begin position="1"/>
        <end position="19"/>
    </location>
</feature>
<keyword evidence="11" id="KW-0119">Carbohydrate metabolism</keyword>
<comment type="cofactor">
    <cofactor evidence="1">
        <name>Cu(2+)</name>
        <dbReference type="ChEBI" id="CHEBI:29036"/>
    </cofactor>
</comment>
<dbReference type="CDD" id="cd21175">
    <property type="entry name" value="LPMO_AA9"/>
    <property type="match status" value="1"/>
</dbReference>
<proteinExistence type="inferred from homology"/>
<evidence type="ECO:0000256" key="6">
    <source>
        <dbReference type="ARBA" id="ARBA00023001"/>
    </source>
</evidence>
<keyword evidence="9" id="KW-0503">Monooxygenase</keyword>